<protein>
    <submittedName>
        <fullName evidence="4">Methyltransferase domain-containing protein</fullName>
    </submittedName>
</protein>
<dbReference type="GO" id="GO:0008168">
    <property type="term" value="F:methyltransferase activity"/>
    <property type="evidence" value="ECO:0007669"/>
    <property type="project" value="UniProtKB-KW"/>
</dbReference>
<evidence type="ECO:0000256" key="2">
    <source>
        <dbReference type="ARBA" id="ARBA00022679"/>
    </source>
</evidence>
<gene>
    <name evidence="4" type="ORF">K0O64_15685</name>
</gene>
<dbReference type="Proteomes" id="UP000825367">
    <property type="component" value="Chromosome"/>
</dbReference>
<reference evidence="4 5" key="1">
    <citation type="submission" date="2021-07" db="EMBL/GenBank/DDBJ databases">
        <title>Whole genome sequencing of non-tuberculosis mycobacteria type-strains.</title>
        <authorList>
            <person name="Igarashi Y."/>
            <person name="Osugi A."/>
            <person name="Mitarai S."/>
        </authorList>
    </citation>
    <scope>NUCLEOTIDE SEQUENCE [LARGE SCALE GENOMIC DNA]</scope>
    <source>
        <strain evidence="4 5">JCM 16370</strain>
    </source>
</reference>
<dbReference type="PANTHER" id="PTHR43861">
    <property type="entry name" value="TRANS-ACONITATE 2-METHYLTRANSFERASE-RELATED"/>
    <property type="match status" value="1"/>
</dbReference>
<name>A0ABX8VAD6_9MYCO</name>
<organism evidence="4 5">
    <name type="scientific">Mycolicibacterium pallens</name>
    <dbReference type="NCBI Taxonomy" id="370524"/>
    <lineage>
        <taxon>Bacteria</taxon>
        <taxon>Bacillati</taxon>
        <taxon>Actinomycetota</taxon>
        <taxon>Actinomycetes</taxon>
        <taxon>Mycobacteriales</taxon>
        <taxon>Mycobacteriaceae</taxon>
        <taxon>Mycolicibacterium</taxon>
    </lineage>
</organism>
<proteinExistence type="predicted"/>
<dbReference type="EMBL" id="CP080333">
    <property type="protein sequence ID" value="QYL14647.1"/>
    <property type="molecule type" value="Genomic_DNA"/>
</dbReference>
<dbReference type="Pfam" id="PF13649">
    <property type="entry name" value="Methyltransf_25"/>
    <property type="match status" value="1"/>
</dbReference>
<sequence>MADWSGRDYSRVSSLQRSVAAETLAELVVDGGEWVLDIGCGDGFLTHEIAARLPHGFIVGVDASPRMVATAGHSGASAPAGPVFACADARRLPFGRSFDMVVSFNALHWVVQLGEALTGIAAVLRPQGRALIQMVCGGTRPSIESTAMAVAAGERWAHYFAEFPAPFLHPDPGALRELAQSCGLRVEVMTVRDREWDFGSVEQFTAWSAVGCTAWTDRLPETERAAFIDDMVAAYQPVAGRPGLFRFMQLRAELRA</sequence>
<dbReference type="InterPro" id="IPR041698">
    <property type="entry name" value="Methyltransf_25"/>
</dbReference>
<dbReference type="PANTHER" id="PTHR43861:SF1">
    <property type="entry name" value="TRANS-ACONITATE 2-METHYLTRANSFERASE"/>
    <property type="match status" value="1"/>
</dbReference>
<dbReference type="CDD" id="cd02440">
    <property type="entry name" value="AdoMet_MTases"/>
    <property type="match status" value="1"/>
</dbReference>
<dbReference type="Gene3D" id="3.40.50.150">
    <property type="entry name" value="Vaccinia Virus protein VP39"/>
    <property type="match status" value="1"/>
</dbReference>
<accession>A0ABX8VAD6</accession>
<keyword evidence="2" id="KW-0808">Transferase</keyword>
<keyword evidence="5" id="KW-1185">Reference proteome</keyword>
<feature type="domain" description="Methyltransferase" evidence="3">
    <location>
        <begin position="35"/>
        <end position="128"/>
    </location>
</feature>
<dbReference type="InterPro" id="IPR029063">
    <property type="entry name" value="SAM-dependent_MTases_sf"/>
</dbReference>
<evidence type="ECO:0000256" key="1">
    <source>
        <dbReference type="ARBA" id="ARBA00022603"/>
    </source>
</evidence>
<evidence type="ECO:0000259" key="3">
    <source>
        <dbReference type="Pfam" id="PF13649"/>
    </source>
</evidence>
<dbReference type="RefSeq" id="WP_071949804.1">
    <property type="nucleotide sequence ID" value="NZ_BAAAVX010000038.1"/>
</dbReference>
<dbReference type="GO" id="GO:0032259">
    <property type="term" value="P:methylation"/>
    <property type="evidence" value="ECO:0007669"/>
    <property type="project" value="UniProtKB-KW"/>
</dbReference>
<keyword evidence="1 4" id="KW-0489">Methyltransferase</keyword>
<evidence type="ECO:0000313" key="5">
    <source>
        <dbReference type="Proteomes" id="UP000825367"/>
    </source>
</evidence>
<dbReference type="SUPFAM" id="SSF53335">
    <property type="entry name" value="S-adenosyl-L-methionine-dependent methyltransferases"/>
    <property type="match status" value="1"/>
</dbReference>
<evidence type="ECO:0000313" key="4">
    <source>
        <dbReference type="EMBL" id="QYL14647.1"/>
    </source>
</evidence>